<proteinExistence type="predicted"/>
<reference evidence="1" key="1">
    <citation type="submission" date="2021-04" db="EMBL/GenBank/DDBJ databases">
        <authorList>
            <consortium name="Molecular Ecology Group"/>
        </authorList>
    </citation>
    <scope>NUCLEOTIDE SEQUENCE</scope>
</reference>
<dbReference type="PANTHER" id="PTHR35348">
    <property type="entry name" value="TESTIS, PROSTATE AND PLACENTA-EXPRESSED PROTEIN"/>
    <property type="match status" value="1"/>
</dbReference>
<accession>A0A8S3ZZE5</accession>
<gene>
    <name evidence="1" type="ORF">CUNI_LOCUS19126</name>
</gene>
<keyword evidence="2" id="KW-1185">Reference proteome</keyword>
<dbReference type="AlphaFoldDB" id="A0A8S3ZZE5"/>
<dbReference type="Pfam" id="PF22574">
    <property type="entry name" value="SPMIP8"/>
    <property type="match status" value="1"/>
</dbReference>
<dbReference type="InterPro" id="IPR034584">
    <property type="entry name" value="SPMIP8"/>
</dbReference>
<sequence>MVSLKLVSLKLVSPKFVSPKFVSPKFVSPTPVVHYKMHKLFNEHCRTTTSCTRRQFEQASMNPLVPAARKLHCIDITDTGRQVLAMYRTMEEIQANTEVWSQYKDRLVYQSCGPQPSSHLEPCQPGANFNFDGFAVRYFKSGIRNRQLNVC</sequence>
<dbReference type="EMBL" id="CAJHNH020006319">
    <property type="protein sequence ID" value="CAG5133568.1"/>
    <property type="molecule type" value="Genomic_DNA"/>
</dbReference>
<protein>
    <submittedName>
        <fullName evidence="1">Uncharacterized protein</fullName>
    </submittedName>
</protein>
<dbReference type="OrthoDB" id="9970246at2759"/>
<dbReference type="Proteomes" id="UP000678393">
    <property type="component" value="Unassembled WGS sequence"/>
</dbReference>
<evidence type="ECO:0000313" key="2">
    <source>
        <dbReference type="Proteomes" id="UP000678393"/>
    </source>
</evidence>
<comment type="caution">
    <text evidence="1">The sequence shown here is derived from an EMBL/GenBank/DDBJ whole genome shotgun (WGS) entry which is preliminary data.</text>
</comment>
<evidence type="ECO:0000313" key="1">
    <source>
        <dbReference type="EMBL" id="CAG5133568.1"/>
    </source>
</evidence>
<organism evidence="1 2">
    <name type="scientific">Candidula unifasciata</name>
    <dbReference type="NCBI Taxonomy" id="100452"/>
    <lineage>
        <taxon>Eukaryota</taxon>
        <taxon>Metazoa</taxon>
        <taxon>Spiralia</taxon>
        <taxon>Lophotrochozoa</taxon>
        <taxon>Mollusca</taxon>
        <taxon>Gastropoda</taxon>
        <taxon>Heterobranchia</taxon>
        <taxon>Euthyneura</taxon>
        <taxon>Panpulmonata</taxon>
        <taxon>Eupulmonata</taxon>
        <taxon>Stylommatophora</taxon>
        <taxon>Helicina</taxon>
        <taxon>Helicoidea</taxon>
        <taxon>Geomitridae</taxon>
        <taxon>Candidula</taxon>
    </lineage>
</organism>
<dbReference type="PANTHER" id="PTHR35348:SF1">
    <property type="entry name" value="TESTIS, PROSTATE AND PLACENTA-EXPRESSED PROTEIN"/>
    <property type="match status" value="1"/>
</dbReference>
<name>A0A8S3ZZE5_9EUPU</name>